<dbReference type="NCBIfam" id="NF007697">
    <property type="entry name" value="PRK10378.1"/>
    <property type="match status" value="1"/>
</dbReference>
<dbReference type="CDD" id="cd14656">
    <property type="entry name" value="Imelysin-like_EfeO"/>
    <property type="match status" value="1"/>
</dbReference>
<feature type="coiled-coil region" evidence="4">
    <location>
        <begin position="249"/>
        <end position="276"/>
    </location>
</feature>
<feature type="domain" description="EfeO-type cupredoxin-like" evidence="6">
    <location>
        <begin position="34"/>
        <end position="133"/>
    </location>
</feature>
<keyword evidence="3" id="KW-0732">Signal</keyword>
<dbReference type="SUPFAM" id="SSF49503">
    <property type="entry name" value="Cupredoxins"/>
    <property type="match status" value="1"/>
</dbReference>
<dbReference type="Pfam" id="PF09375">
    <property type="entry name" value="Peptidase_M75"/>
    <property type="match status" value="1"/>
</dbReference>
<dbReference type="InterPro" id="IPR008972">
    <property type="entry name" value="Cupredoxin"/>
</dbReference>
<protein>
    <submittedName>
        <fullName evidence="7">Iron uptake system protein EfeO</fullName>
    </submittedName>
</protein>
<comment type="subcellular location">
    <subcellularLocation>
        <location evidence="1">Periplasm</location>
    </subcellularLocation>
</comment>
<comment type="caution">
    <text evidence="7">The sequence shown here is derived from an EMBL/GenBank/DDBJ whole genome shotgun (WGS) entry which is preliminary data.</text>
</comment>
<organism evidence="7 8">
    <name type="scientific">Neorhizobium turbinariae</name>
    <dbReference type="NCBI Taxonomy" id="2937795"/>
    <lineage>
        <taxon>Bacteria</taxon>
        <taxon>Pseudomonadati</taxon>
        <taxon>Pseudomonadota</taxon>
        <taxon>Alphaproteobacteria</taxon>
        <taxon>Hyphomicrobiales</taxon>
        <taxon>Rhizobiaceae</taxon>
        <taxon>Rhizobium/Agrobacterium group</taxon>
        <taxon>Neorhizobium</taxon>
    </lineage>
</organism>
<dbReference type="InterPro" id="IPR053377">
    <property type="entry name" value="Iron_uptake_EfeM/EfeO"/>
</dbReference>
<proteinExistence type="inferred from homology"/>
<evidence type="ECO:0000259" key="6">
    <source>
        <dbReference type="Pfam" id="PF13473"/>
    </source>
</evidence>
<keyword evidence="8" id="KW-1185">Reference proteome</keyword>
<keyword evidence="4" id="KW-0175">Coiled coil</keyword>
<feature type="domain" description="Imelysin-like" evidence="5">
    <location>
        <begin position="156"/>
        <end position="383"/>
    </location>
</feature>
<dbReference type="Proteomes" id="UP001202827">
    <property type="component" value="Unassembled WGS sequence"/>
</dbReference>
<evidence type="ECO:0000313" key="7">
    <source>
        <dbReference type="EMBL" id="MCK8779654.1"/>
    </source>
</evidence>
<name>A0ABT0IP52_9HYPH</name>
<dbReference type="InterPro" id="IPR050894">
    <property type="entry name" value="EfeM/EfeO_iron_uptake"/>
</dbReference>
<dbReference type="InterPro" id="IPR028096">
    <property type="entry name" value="EfeO_Cupredoxin"/>
</dbReference>
<reference evidence="7 8" key="1">
    <citation type="submission" date="2022-04" db="EMBL/GenBank/DDBJ databases">
        <title>Rhizobium coralii sp. nov., isolated from coral Turbinaria peltata.</title>
        <authorList>
            <person name="Sun H."/>
        </authorList>
    </citation>
    <scope>NUCLEOTIDE SEQUENCE [LARGE SCALE GENOMIC DNA]</scope>
    <source>
        <strain evidence="7 8">NTR19</strain>
    </source>
</reference>
<dbReference type="Gene3D" id="1.20.1420.20">
    <property type="entry name" value="M75 peptidase, HXXE motif"/>
    <property type="match status" value="1"/>
</dbReference>
<evidence type="ECO:0000313" key="8">
    <source>
        <dbReference type="Proteomes" id="UP001202827"/>
    </source>
</evidence>
<evidence type="ECO:0000256" key="2">
    <source>
        <dbReference type="ARBA" id="ARBA00005989"/>
    </source>
</evidence>
<dbReference type="Gene3D" id="2.60.40.420">
    <property type="entry name" value="Cupredoxins - blue copper proteins"/>
    <property type="match status" value="1"/>
</dbReference>
<evidence type="ECO:0000256" key="1">
    <source>
        <dbReference type="ARBA" id="ARBA00004418"/>
    </source>
</evidence>
<dbReference type="PANTHER" id="PTHR39192">
    <property type="entry name" value="IRON UPTAKE SYSTEM COMPONENT EFEO"/>
    <property type="match status" value="1"/>
</dbReference>
<evidence type="ECO:0000259" key="5">
    <source>
        <dbReference type="Pfam" id="PF09375"/>
    </source>
</evidence>
<dbReference type="PANTHER" id="PTHR39192:SF1">
    <property type="entry name" value="IRON UPTAKE SYSTEM COMPONENT EFEO"/>
    <property type="match status" value="1"/>
</dbReference>
<evidence type="ECO:0000256" key="4">
    <source>
        <dbReference type="SAM" id="Coils"/>
    </source>
</evidence>
<evidence type="ECO:0000256" key="3">
    <source>
        <dbReference type="ARBA" id="ARBA00022729"/>
    </source>
</evidence>
<dbReference type="NCBIfam" id="NF041757">
    <property type="entry name" value="EfeO"/>
    <property type="match status" value="1"/>
</dbReference>
<accession>A0ABT0IP52</accession>
<sequence length="397" mass="42474">MTPAPSSSAAPRQKLMRLALGGAVFLTILSGGLFYAATVQHGAQPTADVVKVEVGDRACNPNHLSVPAGRQTFEIFNASSRPIEWEILQGVMVVEERENIAPGFRQTLTATLAPGEYRMTCGLLSNPPGNMVVTPTAASDASGDAVPLLKAFIGPLSEYKVYVTLQASAFERKAAALAEAVASGNLNKARDAFQATRLPYKQIEAIGGRFADLQSRLDVAALYLEKHEQDPAFTGFHRIEYGLYEQNSLEGLQDVARHLSEDAAALKQRLREAKLSPDYLASSASLLARRIADGRVDTGEDLYAHSDLVDFAANLIGMQKMAALLAPAMTGDALPAAQQLQARIEAVSALLDSFKAGDAYPDYASIKADERARIKSAFHDLANAFEAAGDALRRVAA</sequence>
<dbReference type="InterPro" id="IPR038352">
    <property type="entry name" value="Imelysin_sf"/>
</dbReference>
<comment type="similarity">
    <text evidence="2">Belongs to the EfeM/EfeO family.</text>
</comment>
<dbReference type="InterPro" id="IPR018976">
    <property type="entry name" value="Imelysin-like"/>
</dbReference>
<dbReference type="RefSeq" id="WP_248682360.1">
    <property type="nucleotide sequence ID" value="NZ_JALPRY010000007.1"/>
</dbReference>
<gene>
    <name evidence="7" type="primary">efeO</name>
    <name evidence="7" type="ORF">M0654_06600</name>
</gene>
<dbReference type="InterPro" id="IPR034981">
    <property type="entry name" value="Imelysin-like_EfeO/Algp7"/>
</dbReference>
<dbReference type="Pfam" id="PF13473">
    <property type="entry name" value="Cupredoxin_1"/>
    <property type="match status" value="1"/>
</dbReference>
<dbReference type="EMBL" id="JALPRY010000007">
    <property type="protein sequence ID" value="MCK8779654.1"/>
    <property type="molecule type" value="Genomic_DNA"/>
</dbReference>